<organism evidence="3 4">
    <name type="scientific">Trypanosoma conorhini</name>
    <dbReference type="NCBI Taxonomy" id="83891"/>
    <lineage>
        <taxon>Eukaryota</taxon>
        <taxon>Discoba</taxon>
        <taxon>Euglenozoa</taxon>
        <taxon>Kinetoplastea</taxon>
        <taxon>Metakinetoplastina</taxon>
        <taxon>Trypanosomatida</taxon>
        <taxon>Trypanosomatidae</taxon>
        <taxon>Trypanosoma</taxon>
    </lineage>
</organism>
<evidence type="ECO:0000256" key="2">
    <source>
        <dbReference type="SAM" id="MobiDB-lite"/>
    </source>
</evidence>
<dbReference type="GeneID" id="40316745"/>
<sequence>MELSAFEYNPFAEEEEDETTASTEVASRKRGRDEAGIEDPKRECASRGAAATARPTPAPDAIPASTAAATASNDGVPLQEEADAGTDAGASGVGLPPPVEELLTGYEERQEEDEFNALVVKAAGLESALKEQEKRCSDELDHMSQNNRELRETVELLRATILRTQEEIDGLRKAQSAALTECDTSHGAVELLGDVERKNGVLQRAVTDLTERLLAQDSDGSLPAHLKERLVSCILGATIELPDLAAFDAEAEKLRFKLCEEAIEKMRAEGVAHAAFPLVEALGAMLGEVVARYDTTYKSTRALQACVEAEASSLRELARGSLEWYTRSASRALVGGSDAHFPVPSEWKETALGNQHLEATLRHLESALHKLLQLPNVIAVCRQNAPSVATASAVVLCQELESHTEALGHEVLRLRRLLATGTSTLQQLSEMQETQEATTSATKSRHTSVKGEWLRTLTNNLLERLSGAEALRRALKDSVERRKAPAVELQLAFLKRYVALQETLLRLLCTLNGALQERVHIVSAIRQVALCDGDDTAVGVLAEKALQEPENDIGALAGELELTCTESLRKFAAEASELFHEEEVRAQQSTLQLHEVRNFFADTVHTLDRIVYGAAPKSGPIQIPLSDALLPRTAEANMTPFEMELIPSEDTGDAFVQMASTYHEQELQEEVATLQRRNSALKECLKWLSMQPSHGAVLRLRSLQKQIDAVSQKLAGFAEQETKWTALKNELATVRRETSAVQDDTAEMRGKLSDLRERLRAGPESGLP</sequence>
<dbReference type="OrthoDB" id="251146at2759"/>
<keyword evidence="4" id="KW-1185">Reference proteome</keyword>
<dbReference type="EMBL" id="MKKU01000137">
    <property type="protein sequence ID" value="RNF22462.1"/>
    <property type="molecule type" value="Genomic_DNA"/>
</dbReference>
<name>A0A422PXN0_9TRYP</name>
<feature type="coiled-coil region" evidence="1">
    <location>
        <begin position="664"/>
        <end position="720"/>
    </location>
</feature>
<protein>
    <submittedName>
        <fullName evidence="3">Uncharacterized protein</fullName>
    </submittedName>
</protein>
<evidence type="ECO:0000256" key="1">
    <source>
        <dbReference type="SAM" id="Coils"/>
    </source>
</evidence>
<gene>
    <name evidence="3" type="ORF">Tco025E_03134</name>
</gene>
<feature type="compositionally biased region" description="Basic and acidic residues" evidence="2">
    <location>
        <begin position="746"/>
        <end position="761"/>
    </location>
</feature>
<keyword evidence="1" id="KW-0175">Coiled coil</keyword>
<feature type="compositionally biased region" description="Low complexity" evidence="2">
    <location>
        <begin position="49"/>
        <end position="71"/>
    </location>
</feature>
<dbReference type="RefSeq" id="XP_029229847.1">
    <property type="nucleotide sequence ID" value="XM_029370056.1"/>
</dbReference>
<evidence type="ECO:0000313" key="4">
    <source>
        <dbReference type="Proteomes" id="UP000284403"/>
    </source>
</evidence>
<comment type="caution">
    <text evidence="3">The sequence shown here is derived from an EMBL/GenBank/DDBJ whole genome shotgun (WGS) entry which is preliminary data.</text>
</comment>
<feature type="region of interest" description="Disordered" evidence="2">
    <location>
        <begin position="738"/>
        <end position="768"/>
    </location>
</feature>
<proteinExistence type="predicted"/>
<evidence type="ECO:0000313" key="3">
    <source>
        <dbReference type="EMBL" id="RNF22462.1"/>
    </source>
</evidence>
<dbReference type="Proteomes" id="UP000284403">
    <property type="component" value="Unassembled WGS sequence"/>
</dbReference>
<feature type="coiled-coil region" evidence="1">
    <location>
        <begin position="133"/>
        <end position="174"/>
    </location>
</feature>
<dbReference type="AlphaFoldDB" id="A0A422PXN0"/>
<reference evidence="3 4" key="1">
    <citation type="journal article" date="2018" name="BMC Genomics">
        <title>Genomic comparison of Trypanosoma conorhini and Trypanosoma rangeli to Trypanosoma cruzi strains of high and low virulence.</title>
        <authorList>
            <person name="Bradwell K.R."/>
            <person name="Koparde V.N."/>
            <person name="Matveyev A.V."/>
            <person name="Serrano M.G."/>
            <person name="Alves J.M."/>
            <person name="Parikh H."/>
            <person name="Huang B."/>
            <person name="Lee V."/>
            <person name="Espinosa-Alvarez O."/>
            <person name="Ortiz P.A."/>
            <person name="Costa-Martins A.G."/>
            <person name="Teixeira M.M."/>
            <person name="Buck G.A."/>
        </authorList>
    </citation>
    <scope>NUCLEOTIDE SEQUENCE [LARGE SCALE GENOMIC DNA]</scope>
    <source>
        <strain evidence="3 4">025E</strain>
    </source>
</reference>
<accession>A0A422PXN0</accession>
<feature type="compositionally biased region" description="Basic and acidic residues" evidence="2">
    <location>
        <begin position="31"/>
        <end position="45"/>
    </location>
</feature>
<feature type="region of interest" description="Disordered" evidence="2">
    <location>
        <begin position="1"/>
        <end position="99"/>
    </location>
</feature>